<dbReference type="PANTHER" id="PTHR10683:SF18">
    <property type="entry name" value="TRANSALDOLASE"/>
    <property type="match status" value="1"/>
</dbReference>
<organism evidence="3 4">
    <name type="scientific">Fomitopsis schrenkii</name>
    <name type="common">Brown rot fungus</name>
    <dbReference type="NCBI Taxonomy" id="2126942"/>
    <lineage>
        <taxon>Eukaryota</taxon>
        <taxon>Fungi</taxon>
        <taxon>Dikarya</taxon>
        <taxon>Basidiomycota</taxon>
        <taxon>Agaricomycotina</taxon>
        <taxon>Agaricomycetes</taxon>
        <taxon>Polyporales</taxon>
        <taxon>Fomitopsis</taxon>
    </lineage>
</organism>
<evidence type="ECO:0000256" key="1">
    <source>
        <dbReference type="ARBA" id="ARBA00023270"/>
    </source>
</evidence>
<feature type="region of interest" description="Disordered" evidence="2">
    <location>
        <begin position="26"/>
        <end position="80"/>
    </location>
</feature>
<keyword evidence="4" id="KW-1185">Reference proteome</keyword>
<dbReference type="OrthoDB" id="2015515at2759"/>
<evidence type="ECO:0000313" key="4">
    <source>
        <dbReference type="Proteomes" id="UP000015241"/>
    </source>
</evidence>
<feature type="region of interest" description="Disordered" evidence="2">
    <location>
        <begin position="122"/>
        <end position="146"/>
    </location>
</feature>
<feature type="compositionally biased region" description="Basic and acidic residues" evidence="2">
    <location>
        <begin position="46"/>
        <end position="62"/>
    </location>
</feature>
<dbReference type="EMBL" id="KE504189">
    <property type="protein sequence ID" value="EPS96375.1"/>
    <property type="molecule type" value="Genomic_DNA"/>
</dbReference>
<dbReference type="HOGENOM" id="CLU_428291_0_0_1"/>
<accession>S8F3P0</accession>
<evidence type="ECO:0000313" key="3">
    <source>
        <dbReference type="EMBL" id="EPS96375.1"/>
    </source>
</evidence>
<sequence length="639" mass="72024">MAKIRITPKYYELQAMDVAVEEDGDVTMEMKQSSSPEPCDHGFSAGHERAASAEPEDHRLGDEDGEDEEYPVRRNYERAASVEPEELEVRRSYGRAASVEPEEHEVRMAYERAASCEPDHLRHTTMDDKCDVPTASRPAPPPPRFRVEDYINVESWRKIPPSIYKEVMKARQKPSLGTTSPNVWLQRKTWNTATLPTLRQGLIQRDIMVVERTRYFKGEGSAQAVRVFFNGTSLEDLEERNYGATMLDPSVMYKMTKDGVAVEQLQLTMEFVLSENPEFQDRARLREMIMERFLVDMGAYVMGNGAKPHFTHVDPRLCDDADAVVQQALRLIKLFVDKHDVDPNRVVVSIPANENGIVAAKRLRRDHGVNTNLTLVCNVAHAAACLETGTNIFHALKAWAVKTESTASTPTSSDGSWRNVWAIGAAPRDIRAISAYLRMHDSPTMLLVTDMRQLDDLAFLPDIDGVVLGAEEIKKAQELRLPFHGNPDADAFARAQGIPYPSAYLLDDGMFRAGLPLSEKDEHVVGFVMSNAVAHLMAYQQRLEEKVEDILAYRLWVRDMNPLDLARMYEDDVLREKERQLEDAYLKSIGSPEKVKPPSVSTTSVGFRMCESTWDPAFKTVSPPHQDAVAEGGTVESWR</sequence>
<dbReference type="InterPro" id="IPR013785">
    <property type="entry name" value="Aldolase_TIM"/>
</dbReference>
<dbReference type="AlphaFoldDB" id="S8F3P0"/>
<reference evidence="3 4" key="1">
    <citation type="journal article" date="2012" name="Science">
        <title>The Paleozoic origin of enzymatic lignin decomposition reconstructed from 31 fungal genomes.</title>
        <authorList>
            <person name="Floudas D."/>
            <person name="Binder M."/>
            <person name="Riley R."/>
            <person name="Barry K."/>
            <person name="Blanchette R.A."/>
            <person name="Henrissat B."/>
            <person name="Martinez A.T."/>
            <person name="Otillar R."/>
            <person name="Spatafora J.W."/>
            <person name="Yadav J.S."/>
            <person name="Aerts A."/>
            <person name="Benoit I."/>
            <person name="Boyd A."/>
            <person name="Carlson A."/>
            <person name="Copeland A."/>
            <person name="Coutinho P.M."/>
            <person name="de Vries R.P."/>
            <person name="Ferreira P."/>
            <person name="Findley K."/>
            <person name="Foster B."/>
            <person name="Gaskell J."/>
            <person name="Glotzer D."/>
            <person name="Gorecki P."/>
            <person name="Heitman J."/>
            <person name="Hesse C."/>
            <person name="Hori C."/>
            <person name="Igarashi K."/>
            <person name="Jurgens J.A."/>
            <person name="Kallen N."/>
            <person name="Kersten P."/>
            <person name="Kohler A."/>
            <person name="Kuees U."/>
            <person name="Kumar T.K.A."/>
            <person name="Kuo A."/>
            <person name="LaButti K."/>
            <person name="Larrondo L.F."/>
            <person name="Lindquist E."/>
            <person name="Ling A."/>
            <person name="Lombard V."/>
            <person name="Lucas S."/>
            <person name="Lundell T."/>
            <person name="Martin R."/>
            <person name="McLaughlin D.J."/>
            <person name="Morgenstern I."/>
            <person name="Morin E."/>
            <person name="Murat C."/>
            <person name="Nagy L.G."/>
            <person name="Nolan M."/>
            <person name="Ohm R.A."/>
            <person name="Patyshakuliyeva A."/>
            <person name="Rokas A."/>
            <person name="Ruiz-Duenas F.J."/>
            <person name="Sabat G."/>
            <person name="Salamov A."/>
            <person name="Samejima M."/>
            <person name="Schmutz J."/>
            <person name="Slot J.C."/>
            <person name="St John F."/>
            <person name="Stenlid J."/>
            <person name="Sun H."/>
            <person name="Sun S."/>
            <person name="Syed K."/>
            <person name="Tsang A."/>
            <person name="Wiebenga A."/>
            <person name="Young D."/>
            <person name="Pisabarro A."/>
            <person name="Eastwood D.C."/>
            <person name="Martin F."/>
            <person name="Cullen D."/>
            <person name="Grigoriev I.V."/>
            <person name="Hibbett D.S."/>
        </authorList>
    </citation>
    <scope>NUCLEOTIDE SEQUENCE</scope>
    <source>
        <strain evidence="4">FP-58527</strain>
    </source>
</reference>
<dbReference type="STRING" id="743788.S8F3P0"/>
<dbReference type="InParanoid" id="S8F3P0"/>
<dbReference type="InterPro" id="IPR001585">
    <property type="entry name" value="TAL/FSA"/>
</dbReference>
<dbReference type="PANTHER" id="PTHR10683">
    <property type="entry name" value="TRANSALDOLASE"/>
    <property type="match status" value="1"/>
</dbReference>
<keyword evidence="1" id="KW-0704">Schiff base</keyword>
<dbReference type="Pfam" id="PF00923">
    <property type="entry name" value="TAL_FSA"/>
    <property type="match status" value="1"/>
</dbReference>
<name>S8F3P0_FOMSC</name>
<evidence type="ECO:0000256" key="2">
    <source>
        <dbReference type="SAM" id="MobiDB-lite"/>
    </source>
</evidence>
<feature type="compositionally biased region" description="Basic and acidic residues" evidence="2">
    <location>
        <begin position="122"/>
        <end position="131"/>
    </location>
</feature>
<dbReference type="Proteomes" id="UP000015241">
    <property type="component" value="Unassembled WGS sequence"/>
</dbReference>
<dbReference type="GO" id="GO:0005975">
    <property type="term" value="P:carbohydrate metabolic process"/>
    <property type="evidence" value="ECO:0007669"/>
    <property type="project" value="InterPro"/>
</dbReference>
<gene>
    <name evidence="3" type="ORF">FOMPIDRAFT_114503</name>
</gene>
<dbReference type="SUPFAM" id="SSF51569">
    <property type="entry name" value="Aldolase"/>
    <property type="match status" value="1"/>
</dbReference>
<dbReference type="Gene3D" id="3.20.20.70">
    <property type="entry name" value="Aldolase class I"/>
    <property type="match status" value="1"/>
</dbReference>
<evidence type="ECO:0008006" key="5">
    <source>
        <dbReference type="Google" id="ProtNLM"/>
    </source>
</evidence>
<proteinExistence type="predicted"/>
<protein>
    <recommendedName>
        <fullName evidence="5">Transaldolase</fullName>
    </recommendedName>
</protein>
<dbReference type="eggNOG" id="KOG2772">
    <property type="taxonomic scope" value="Eukaryota"/>
</dbReference>